<keyword evidence="4 9" id="KW-0812">Transmembrane</keyword>
<keyword evidence="3" id="KW-1003">Cell membrane</keyword>
<evidence type="ECO:0000313" key="11">
    <source>
        <dbReference type="EMBL" id="CAD7240165.1"/>
    </source>
</evidence>
<feature type="transmembrane region" description="Helical" evidence="9">
    <location>
        <begin position="441"/>
        <end position="461"/>
    </location>
</feature>
<dbReference type="Pfam" id="PF00060">
    <property type="entry name" value="Lig_chan"/>
    <property type="match status" value="1"/>
</dbReference>
<sequence length="1199" mass="139191">MYVLERRQELDILWETYYVGRPECIYMRALETCDRRTRQGEILEKRGKLQRRSHFRGMSVPVVNRKIKDEFLQSLRIVLDQLMDLRFVRVDDKRADDDYKRLLKEGKAEIVWGLHGQDLDRIESLDFVTPLLNLRYNFYIKRPEALAFESNFYFLPFNVHLYVALLVLFVLACACNALSHEDLQFSVDTELKQVRKKETHLSTGDREAMKEFWSMEDSLKYLMIHRENSSEAGDSKFPGFIVALDISGNDVPSSILAMEPPKELCRNEPSPLHALVEKFDAHVSSDMYILERRQELDILWETYYVDRPRCIYMRALETCDRRTRQGEILEKRGKLQRRFHFRGMNVTAMGLMDYEEFKYLLRKVLEESMDLRFVPVKNGDKVKSLIDRKAEIFWGSHGQTIERIGSIDFITPLENKGYNFYVMKPESQAFESGFYSKPFDVWVWSVLVMLIVLVCACNALIGKLNGGQGQSYLWSTVNAALLQGGTTESSDRRPSTRMVMAWTYTLGLLCLTSYTALLTSHLSVLRFRLPFQTLEELVELEGWKWAISLDGSLESYFRESDNPTFQKFIDPESGKVFDDKKVTDKPELEEKTAVLLPEERAQIWLKTFPEGKACSIVKIPYNVRNSPKGFLIRRGSPLRKFLNFQILKLRELGILDRLQRMKTVFDVSSTCADESIQLQSIGIYHVSFAFFFFLAGIFFTRHEDPCSLPAFRDGPPEIPKLLLISGYEEDHSDSKWRRHITIVPTGDRQVMKDFWSTEDSVRYLRALRGENSSEAFEFLPQESIVVLDISGDYVQNAVLSQEPPEEICANDRSPLHALAEKFDAHVSSDMYVLQRREELDILWETYYLQKPKCIYMRALETCDRRNRQSKILERRGKLQRRSHFRGMNVTIVGLVKEKFPQSIRKALEESMNLRFLLVNDSKDVVEFLLEGKAEIHWGFHGQSIERIGTVDFVTPLENRRYNFYIKRPKTMAFESDFYFRPFDRWVWSVVTTLIVLACACNALAGSLSGGQGLSYLWGTVCAALLQGGRTESSDTSPSTRMITIWTCTLSLLCLTSFTGLLTSQLSIPRFSLPFESVEELVELRSEGWKWALSQKDTMESFFQETKNQAFLEFLNNRTGRVFDETKVLQDGLQEKMVVLLQETKAKAWLEKLPPKEACSIVKIPYDVRKSAKGFLIRQGSPLRKFLNYQYLMYMCRLAP</sequence>
<organism evidence="11">
    <name type="scientific">Darwinula stevensoni</name>
    <dbReference type="NCBI Taxonomy" id="69355"/>
    <lineage>
        <taxon>Eukaryota</taxon>
        <taxon>Metazoa</taxon>
        <taxon>Ecdysozoa</taxon>
        <taxon>Arthropoda</taxon>
        <taxon>Crustacea</taxon>
        <taxon>Oligostraca</taxon>
        <taxon>Ostracoda</taxon>
        <taxon>Podocopa</taxon>
        <taxon>Podocopida</taxon>
        <taxon>Darwinulocopina</taxon>
        <taxon>Darwinuloidea</taxon>
        <taxon>Darwinulidae</taxon>
        <taxon>Darwinula</taxon>
    </lineage>
</organism>
<dbReference type="Proteomes" id="UP000677054">
    <property type="component" value="Unassembled WGS sequence"/>
</dbReference>
<feature type="domain" description="Ionotropic glutamate receptor C-terminal" evidence="10">
    <location>
        <begin position="471"/>
        <end position="697"/>
    </location>
</feature>
<dbReference type="AlphaFoldDB" id="A0A7R8WXT0"/>
<evidence type="ECO:0000256" key="2">
    <source>
        <dbReference type="ARBA" id="ARBA00008685"/>
    </source>
</evidence>
<evidence type="ECO:0000256" key="9">
    <source>
        <dbReference type="SAM" id="Phobius"/>
    </source>
</evidence>
<dbReference type="GO" id="GO:0050906">
    <property type="term" value="P:detection of stimulus involved in sensory perception"/>
    <property type="evidence" value="ECO:0007669"/>
    <property type="project" value="UniProtKB-ARBA"/>
</dbReference>
<feature type="transmembrane region" description="Helical" evidence="9">
    <location>
        <begin position="681"/>
        <end position="699"/>
    </location>
</feature>
<protein>
    <recommendedName>
        <fullName evidence="10">Ionotropic glutamate receptor C-terminal domain-containing protein</fullName>
    </recommendedName>
</protein>
<dbReference type="GO" id="GO:0005886">
    <property type="term" value="C:plasma membrane"/>
    <property type="evidence" value="ECO:0007669"/>
    <property type="project" value="UniProtKB-SubCell"/>
</dbReference>
<proteinExistence type="inferred from homology"/>
<dbReference type="PANTHER" id="PTHR42643:SF32">
    <property type="entry name" value="IONOTROPIC RECEPTOR 31A, ISOFORM C-RELATED"/>
    <property type="match status" value="1"/>
</dbReference>
<dbReference type="Gene3D" id="1.10.287.70">
    <property type="match status" value="2"/>
</dbReference>
<feature type="transmembrane region" description="Helical" evidence="9">
    <location>
        <begin position="499"/>
        <end position="518"/>
    </location>
</feature>
<dbReference type="SUPFAM" id="SSF53850">
    <property type="entry name" value="Periplasmic binding protein-like II"/>
    <property type="match status" value="2"/>
</dbReference>
<evidence type="ECO:0000256" key="3">
    <source>
        <dbReference type="ARBA" id="ARBA00022475"/>
    </source>
</evidence>
<dbReference type="OrthoDB" id="6342028at2759"/>
<keyword evidence="7" id="KW-0675">Receptor</keyword>
<dbReference type="InterPro" id="IPR001320">
    <property type="entry name" value="Iontro_rcpt_C"/>
</dbReference>
<dbReference type="InterPro" id="IPR052192">
    <property type="entry name" value="Insect_Ionotropic_Sensory_Rcpt"/>
</dbReference>
<accession>A0A7R8WXT0</accession>
<feature type="transmembrane region" description="Helical" evidence="9">
    <location>
        <begin position="1042"/>
        <end position="1061"/>
    </location>
</feature>
<reference evidence="11" key="1">
    <citation type="submission" date="2020-11" db="EMBL/GenBank/DDBJ databases">
        <authorList>
            <person name="Tran Van P."/>
        </authorList>
    </citation>
    <scope>NUCLEOTIDE SEQUENCE</scope>
</reference>
<evidence type="ECO:0000256" key="8">
    <source>
        <dbReference type="ARBA" id="ARBA00023180"/>
    </source>
</evidence>
<evidence type="ECO:0000313" key="12">
    <source>
        <dbReference type="Proteomes" id="UP000677054"/>
    </source>
</evidence>
<evidence type="ECO:0000256" key="6">
    <source>
        <dbReference type="ARBA" id="ARBA00023136"/>
    </source>
</evidence>
<name>A0A7R8WXT0_9CRUS</name>
<dbReference type="EMBL" id="LR899529">
    <property type="protein sequence ID" value="CAD7240165.1"/>
    <property type="molecule type" value="Genomic_DNA"/>
</dbReference>
<keyword evidence="5 9" id="KW-1133">Transmembrane helix</keyword>
<feature type="transmembrane region" description="Helical" evidence="9">
    <location>
        <begin position="985"/>
        <end position="1007"/>
    </location>
</feature>
<comment type="subcellular location">
    <subcellularLocation>
        <location evidence="1">Cell membrane</location>
        <topology evidence="1">Multi-pass membrane protein</topology>
    </subcellularLocation>
</comment>
<keyword evidence="8" id="KW-0325">Glycoprotein</keyword>
<comment type="similarity">
    <text evidence="2">Belongs to the glutamate-gated ion channel (TC 1.A.10.1) family.</text>
</comment>
<evidence type="ECO:0000259" key="10">
    <source>
        <dbReference type="Pfam" id="PF00060"/>
    </source>
</evidence>
<keyword evidence="6 9" id="KW-0472">Membrane</keyword>
<evidence type="ECO:0000256" key="1">
    <source>
        <dbReference type="ARBA" id="ARBA00004651"/>
    </source>
</evidence>
<dbReference type="GO" id="GO:0015276">
    <property type="term" value="F:ligand-gated monoatomic ion channel activity"/>
    <property type="evidence" value="ECO:0007669"/>
    <property type="project" value="InterPro"/>
</dbReference>
<dbReference type="PANTHER" id="PTHR42643">
    <property type="entry name" value="IONOTROPIC RECEPTOR 20A-RELATED"/>
    <property type="match status" value="1"/>
</dbReference>
<keyword evidence="12" id="KW-1185">Reference proteome</keyword>
<evidence type="ECO:0000256" key="4">
    <source>
        <dbReference type="ARBA" id="ARBA00022692"/>
    </source>
</evidence>
<gene>
    <name evidence="11" type="ORF">DSTB1V02_LOCUS197</name>
</gene>
<dbReference type="EMBL" id="CAJPEV010000012">
    <property type="protein sequence ID" value="CAG0878679.1"/>
    <property type="molecule type" value="Genomic_DNA"/>
</dbReference>
<evidence type="ECO:0000256" key="7">
    <source>
        <dbReference type="ARBA" id="ARBA00023170"/>
    </source>
</evidence>
<evidence type="ECO:0000256" key="5">
    <source>
        <dbReference type="ARBA" id="ARBA00022989"/>
    </source>
</evidence>